<dbReference type="EMBL" id="AP028908">
    <property type="protein sequence ID" value="BES85974.1"/>
    <property type="molecule type" value="Genomic_DNA"/>
</dbReference>
<sequence>MSLNVIVHPGFGMREYQVNLFYIEANCEKYESCSLCNYLSMVSYF</sequence>
<dbReference type="Proteomes" id="UP001377830">
    <property type="component" value="Chromosome"/>
</dbReference>
<gene>
    <name evidence="1" type="ORF">PEC302110_30710</name>
</gene>
<dbReference type="KEGG" id="parl:PEC302110_30710"/>
<organism evidence="1 2">
    <name type="scientific">Pectobacterium araliae</name>
    <dbReference type="NCBI Taxonomy" id="3073862"/>
    <lineage>
        <taxon>Bacteria</taxon>
        <taxon>Pseudomonadati</taxon>
        <taxon>Pseudomonadota</taxon>
        <taxon>Gammaproteobacteria</taxon>
        <taxon>Enterobacterales</taxon>
        <taxon>Pectobacteriaceae</taxon>
        <taxon>Pectobacterium</taxon>
    </lineage>
</organism>
<reference evidence="2" key="1">
    <citation type="journal article" date="2024" name="Int. J. Syst. Evol. Microbiol.">
        <title>Pectobacterium araliae sp. nov., a pathogen causing bacterial soft rot of Japanese angelica tree in Japan.</title>
        <authorList>
            <person name="Sawada H."/>
            <person name="Someya N."/>
            <person name="Morohoshi T."/>
            <person name="Ono M."/>
            <person name="Satou M."/>
        </authorList>
    </citation>
    <scope>NUCLEOTIDE SEQUENCE [LARGE SCALE GENOMIC DNA]</scope>
    <source>
        <strain evidence="2">MAFF 302110</strain>
    </source>
</reference>
<evidence type="ECO:0000313" key="2">
    <source>
        <dbReference type="Proteomes" id="UP001377830"/>
    </source>
</evidence>
<dbReference type="AlphaFoldDB" id="A0AAN0KI59"/>
<keyword evidence="2" id="KW-1185">Reference proteome</keyword>
<accession>A0AAN0KI59</accession>
<protein>
    <submittedName>
        <fullName evidence="1">Uncharacterized protein</fullName>
    </submittedName>
</protein>
<name>A0AAN0KI59_9GAMM</name>
<proteinExistence type="predicted"/>
<evidence type="ECO:0000313" key="1">
    <source>
        <dbReference type="EMBL" id="BES85974.1"/>
    </source>
</evidence>